<dbReference type="Proteomes" id="UP000001868">
    <property type="component" value="Chromosome"/>
</dbReference>
<sequence length="259" mass="27306">MSAEQSDELLLERRGPVLVALLNRPAKRNAINRAISERLLEAVRQVDEDPGLNAGVLASSTPGMFCAGADLAAMAAGDLLRPDGDPRPSFTRQPRRKPWIAAVAGPALGGGFEMALACEMIVAGENTTFGLPEARRGLLAAGGGVFRAVRALPRAIGMELVLTGRTMDAAEAGRLGLVNRVAPDAEVLEQAVDLAQAVAACAPLAVQESLALARRATEAPETDLWPEARAALTRLMSGADAKEGMRAFLERRAPVWRGE</sequence>
<evidence type="ECO:0000313" key="3">
    <source>
        <dbReference type="EMBL" id="ACG78944.1"/>
    </source>
</evidence>
<dbReference type="KEGG" id="pzu:PHZ_c2535"/>
<dbReference type="Gene3D" id="3.90.226.10">
    <property type="entry name" value="2-enoyl-CoA Hydratase, Chain A, domain 1"/>
    <property type="match status" value="1"/>
</dbReference>
<dbReference type="EMBL" id="CP000747">
    <property type="protein sequence ID" value="ACG78944.1"/>
    <property type="molecule type" value="Genomic_DNA"/>
</dbReference>
<dbReference type="InterPro" id="IPR001753">
    <property type="entry name" value="Enoyl-CoA_hydra/iso"/>
</dbReference>
<reference evidence="3 4" key="1">
    <citation type="journal article" date="2008" name="BMC Genomics">
        <title>Complete genome of Phenylobacterium zucineum - a novel facultative intracellular bacterium isolated from human erythroleukemia cell line K562.</title>
        <authorList>
            <person name="Luo Y."/>
            <person name="Xu X."/>
            <person name="Ding Z."/>
            <person name="Liu Z."/>
            <person name="Zhang B."/>
            <person name="Yan Z."/>
            <person name="Sun J."/>
            <person name="Hu S."/>
            <person name="Hu X."/>
        </authorList>
    </citation>
    <scope>NUCLEOTIDE SEQUENCE [LARGE SCALE GENOMIC DNA]</scope>
    <source>
        <strain evidence="3 4">HLK1</strain>
    </source>
</reference>
<dbReference type="OrthoDB" id="5730382at2"/>
<keyword evidence="2" id="KW-0456">Lyase</keyword>
<accession>B4RGN8</accession>
<dbReference type="PANTHER" id="PTHR11941">
    <property type="entry name" value="ENOYL-COA HYDRATASE-RELATED"/>
    <property type="match status" value="1"/>
</dbReference>
<comment type="similarity">
    <text evidence="1">Belongs to the enoyl-CoA hydratase/isomerase family.</text>
</comment>
<evidence type="ECO:0000256" key="1">
    <source>
        <dbReference type="ARBA" id="ARBA00005254"/>
    </source>
</evidence>
<keyword evidence="4" id="KW-1185">Reference proteome</keyword>
<dbReference type="Pfam" id="PF00378">
    <property type="entry name" value="ECH_1"/>
    <property type="match status" value="1"/>
</dbReference>
<proteinExistence type="inferred from homology"/>
<name>B4RGN8_PHEZH</name>
<dbReference type="RefSeq" id="WP_012523082.1">
    <property type="nucleotide sequence ID" value="NC_011144.1"/>
</dbReference>
<evidence type="ECO:0000256" key="2">
    <source>
        <dbReference type="ARBA" id="ARBA00023239"/>
    </source>
</evidence>
<dbReference type="HOGENOM" id="CLU_009834_7_4_5"/>
<protein>
    <submittedName>
        <fullName evidence="3">Enoyl-CoA hydratase/carnithine racemase</fullName>
    </submittedName>
</protein>
<gene>
    <name evidence="3" type="ordered locus">PHZ_c2535</name>
</gene>
<dbReference type="SUPFAM" id="SSF52096">
    <property type="entry name" value="ClpP/crotonase"/>
    <property type="match status" value="1"/>
</dbReference>
<dbReference type="GO" id="GO:0006635">
    <property type="term" value="P:fatty acid beta-oxidation"/>
    <property type="evidence" value="ECO:0007669"/>
    <property type="project" value="TreeGrafter"/>
</dbReference>
<dbReference type="GO" id="GO:0016829">
    <property type="term" value="F:lyase activity"/>
    <property type="evidence" value="ECO:0007669"/>
    <property type="project" value="UniProtKB-KW"/>
</dbReference>
<dbReference type="AlphaFoldDB" id="B4RGN8"/>
<dbReference type="CDD" id="cd06558">
    <property type="entry name" value="crotonase-like"/>
    <property type="match status" value="1"/>
</dbReference>
<dbReference type="InterPro" id="IPR029045">
    <property type="entry name" value="ClpP/crotonase-like_dom_sf"/>
</dbReference>
<evidence type="ECO:0000313" key="4">
    <source>
        <dbReference type="Proteomes" id="UP000001868"/>
    </source>
</evidence>
<organism evidence="3 4">
    <name type="scientific">Phenylobacterium zucineum (strain HLK1)</name>
    <dbReference type="NCBI Taxonomy" id="450851"/>
    <lineage>
        <taxon>Bacteria</taxon>
        <taxon>Pseudomonadati</taxon>
        <taxon>Pseudomonadota</taxon>
        <taxon>Alphaproteobacteria</taxon>
        <taxon>Caulobacterales</taxon>
        <taxon>Caulobacteraceae</taxon>
        <taxon>Phenylobacterium</taxon>
    </lineage>
</organism>
<dbReference type="STRING" id="450851.PHZ_c2535"/>
<dbReference type="PANTHER" id="PTHR11941:SF54">
    <property type="entry name" value="ENOYL-COA HYDRATASE, MITOCHONDRIAL"/>
    <property type="match status" value="1"/>
</dbReference>
<dbReference type="Gene3D" id="1.10.12.10">
    <property type="entry name" value="Lyase 2-enoyl-coa Hydratase, Chain A, domain 2"/>
    <property type="match status" value="1"/>
</dbReference>
<dbReference type="eggNOG" id="COG1024">
    <property type="taxonomic scope" value="Bacteria"/>
</dbReference>
<dbReference type="InterPro" id="IPR014748">
    <property type="entry name" value="Enoyl-CoA_hydra_C"/>
</dbReference>